<dbReference type="EMBL" id="JAEDAO010000001">
    <property type="protein sequence ID" value="MBK0394421.1"/>
    <property type="molecule type" value="Genomic_DNA"/>
</dbReference>
<reference evidence="2" key="1">
    <citation type="submission" date="2020-12" db="EMBL/GenBank/DDBJ databases">
        <title>Ramlibacter sp. nov., isolated from a freshwater alga, Cryptomonas.</title>
        <authorList>
            <person name="Kim H.M."/>
            <person name="Jeon C.O."/>
        </authorList>
    </citation>
    <scope>NUCLEOTIDE SEQUENCE</scope>
    <source>
        <strain evidence="2">CrO1</strain>
    </source>
</reference>
<dbReference type="Proteomes" id="UP000617041">
    <property type="component" value="Unassembled WGS sequence"/>
</dbReference>
<feature type="transmembrane region" description="Helical" evidence="1">
    <location>
        <begin position="432"/>
        <end position="453"/>
    </location>
</feature>
<keyword evidence="1" id="KW-0812">Transmembrane</keyword>
<feature type="transmembrane region" description="Helical" evidence="1">
    <location>
        <begin position="407"/>
        <end position="426"/>
    </location>
</feature>
<accession>A0A934UT01</accession>
<evidence type="ECO:0000256" key="1">
    <source>
        <dbReference type="SAM" id="Phobius"/>
    </source>
</evidence>
<feature type="transmembrane region" description="Helical" evidence="1">
    <location>
        <begin position="117"/>
        <end position="135"/>
    </location>
</feature>
<dbReference type="RefSeq" id="WP_200789496.1">
    <property type="nucleotide sequence ID" value="NZ_JAEDAO010000001.1"/>
</dbReference>
<evidence type="ECO:0000313" key="2">
    <source>
        <dbReference type="EMBL" id="MBK0394421.1"/>
    </source>
</evidence>
<feature type="transmembrane region" description="Helical" evidence="1">
    <location>
        <begin position="460"/>
        <end position="481"/>
    </location>
</feature>
<evidence type="ECO:0000313" key="3">
    <source>
        <dbReference type="Proteomes" id="UP000617041"/>
    </source>
</evidence>
<feature type="transmembrane region" description="Helical" evidence="1">
    <location>
        <begin position="86"/>
        <end position="105"/>
    </location>
</feature>
<name>A0A934UT01_9BURK</name>
<sequence>MQPKSGVLFDWSFPRIAAPRLSAVAGLWIPTLAFALFMANLALHYPGVMNNDSVLQLRQATTGQYGDWHPPIMAWLWSWLLPFGEGPAPLLLLHLALYWAGFGLLAESLRRADHPVLAVAMVLAGAFPPFLYVNAQVVKDVGMAVAWLAATGALFFYRSQARPVPWPARIAITLLLFYGTMVRTNAIFGLGPLLLLAFAPASWMRSGRLMVSAVVVAVLALPASMVLNKVLFHPTPQHATQSLFLYDLMGIAVHTNDPSVLEPRATIAAADLRSCYSPYWWDSLSSWGRCADRVHRPNPDMQTLPEGLEAQWAKTIAAHPIAYAEHRLKHFNSALLFAVPLKHIRLTPEYRTGDPAHPPLEVVSERDVHMDLLRKNPFVWPVTWLTWSACLLVLLRREQAVPSVQLARVLAVSALGYSGAYLLIGVATDMRYHYWSLLAALVATIVAFPHLAAMRSRPRGLVTSAAIVAGVVAIGIAARLLDWRVFV</sequence>
<comment type="caution">
    <text evidence="2">The sequence shown here is derived from an EMBL/GenBank/DDBJ whole genome shotgun (WGS) entry which is preliminary data.</text>
</comment>
<gene>
    <name evidence="2" type="ORF">I8E28_17595</name>
</gene>
<keyword evidence="1" id="KW-0472">Membrane</keyword>
<dbReference type="AlphaFoldDB" id="A0A934UT01"/>
<feature type="transmembrane region" description="Helical" evidence="1">
    <location>
        <begin position="209"/>
        <end position="227"/>
    </location>
</feature>
<organism evidence="2 3">
    <name type="scientific">Ramlibacter algicola</name>
    <dbReference type="NCBI Taxonomy" id="2795217"/>
    <lineage>
        <taxon>Bacteria</taxon>
        <taxon>Pseudomonadati</taxon>
        <taxon>Pseudomonadota</taxon>
        <taxon>Betaproteobacteria</taxon>
        <taxon>Burkholderiales</taxon>
        <taxon>Comamonadaceae</taxon>
        <taxon>Ramlibacter</taxon>
    </lineage>
</organism>
<keyword evidence="1" id="KW-1133">Transmembrane helix</keyword>
<keyword evidence="3" id="KW-1185">Reference proteome</keyword>
<feature type="transmembrane region" description="Helical" evidence="1">
    <location>
        <begin position="141"/>
        <end position="157"/>
    </location>
</feature>
<proteinExistence type="predicted"/>
<feature type="transmembrane region" description="Helical" evidence="1">
    <location>
        <begin position="21"/>
        <end position="43"/>
    </location>
</feature>
<protein>
    <submittedName>
        <fullName evidence="2">Uncharacterized protein</fullName>
    </submittedName>
</protein>